<dbReference type="AlphaFoldDB" id="A0A5B7WW77"/>
<dbReference type="PROSITE" id="PS51206">
    <property type="entry name" value="SF3_HELICASE_1"/>
    <property type="match status" value="1"/>
</dbReference>
<dbReference type="RefSeq" id="WP_138926448.1">
    <property type="nucleotide sequence ID" value="NZ_CP034412.1"/>
</dbReference>
<dbReference type="InterPro" id="IPR004968">
    <property type="entry name" value="DNA_primase/NTPase_C"/>
</dbReference>
<dbReference type="Pfam" id="PF03288">
    <property type="entry name" value="Pox_D5"/>
    <property type="match status" value="1"/>
</dbReference>
<dbReference type="GO" id="GO:0016787">
    <property type="term" value="F:hydrolase activity"/>
    <property type="evidence" value="ECO:0007669"/>
    <property type="project" value="UniProtKB-KW"/>
</dbReference>
<dbReference type="InterPro" id="IPR051620">
    <property type="entry name" value="ORF904-like_C"/>
</dbReference>
<reference evidence="6 7" key="1">
    <citation type="submission" date="2018-12" db="EMBL/GenBank/DDBJ databases">
        <title>Complete Genome Sequence of Glutamicibacter creatinolyticus strain LGCM259,isolated from an abscess of a 12-year-old mare in Italy.</title>
        <authorList>
            <person name="Santos R.G."/>
            <person name="Silva A.L."/>
            <person name="Seyffert N."/>
            <person name="Castro T.L.P."/>
            <person name="Attili A.R."/>
            <person name="Rifici C."/>
            <person name="Mazzullo G."/>
            <person name="Brenig B."/>
            <person name="Venanzi F."/>
            <person name="Azevedo V."/>
        </authorList>
    </citation>
    <scope>NUCLEOTIDE SEQUENCE [LARGE SCALE GENOMIC DNA]</scope>
    <source>
        <strain evidence="6 7">LGCM 259</strain>
    </source>
</reference>
<name>A0A5B7WW77_9MICC</name>
<organism evidence="6 7">
    <name type="scientific">Glutamicibacter creatinolyticus</name>
    <dbReference type="NCBI Taxonomy" id="162496"/>
    <lineage>
        <taxon>Bacteria</taxon>
        <taxon>Bacillati</taxon>
        <taxon>Actinomycetota</taxon>
        <taxon>Actinomycetes</taxon>
        <taxon>Micrococcales</taxon>
        <taxon>Micrococcaceae</taxon>
        <taxon>Glutamicibacter</taxon>
    </lineage>
</organism>
<dbReference type="InterPro" id="IPR045455">
    <property type="entry name" value="NrS-1_pol-like_helicase"/>
</dbReference>
<evidence type="ECO:0000256" key="1">
    <source>
        <dbReference type="ARBA" id="ARBA00022741"/>
    </source>
</evidence>
<gene>
    <name evidence="6" type="ORF">GcLGCM259_1806</name>
</gene>
<evidence type="ECO:0000313" key="6">
    <source>
        <dbReference type="EMBL" id="QCY47524.1"/>
    </source>
</evidence>
<feature type="domain" description="SF3 helicase" evidence="5">
    <location>
        <begin position="178"/>
        <end position="341"/>
    </location>
</feature>
<keyword evidence="3" id="KW-0347">Helicase</keyword>
<dbReference type="EMBL" id="CP034412">
    <property type="protein sequence ID" value="QCY47524.1"/>
    <property type="molecule type" value="Genomic_DNA"/>
</dbReference>
<keyword evidence="7" id="KW-1185">Reference proteome</keyword>
<dbReference type="InterPro" id="IPR027417">
    <property type="entry name" value="P-loop_NTPase"/>
</dbReference>
<proteinExistence type="predicted"/>
<evidence type="ECO:0000313" key="7">
    <source>
        <dbReference type="Proteomes" id="UP000307000"/>
    </source>
</evidence>
<dbReference type="InterPro" id="IPR006500">
    <property type="entry name" value="Helicase_put_C_phage/plasmid"/>
</dbReference>
<evidence type="ECO:0000256" key="4">
    <source>
        <dbReference type="ARBA" id="ARBA00022840"/>
    </source>
</evidence>
<dbReference type="GO" id="GO:0004386">
    <property type="term" value="F:helicase activity"/>
    <property type="evidence" value="ECO:0007669"/>
    <property type="project" value="UniProtKB-KW"/>
</dbReference>
<keyword evidence="2" id="KW-0378">Hydrolase</keyword>
<sequence>MSTPDYFKADAYDAPAIEWQDKGLRSHQRIAARFAQRYAGECKHITGMGWHHYDGTRWAEDKHAKHAHRLLQELLALCWGEAMSDKDLAADVRSCMTASGSNGVLDLASKWLTANAEDMDADPYLLNVANGTLDLHSMELRPHDPADNLTKITRAGFNSNEVSERWLAFLESSLPDPEVRYFLQRYIGSALIGRVRDHVLVVATGTGRNGKSVLADAVSHALGDYGITASNDMLVTGRHGHKSASELSAQMDLRGARWAVMSELEKGAELAESTMKQLTGGDRITAKHMGQDRIQFDPSHSFFMLTNDLPKVDPTATAVWARIRVVPFEVSFEGREDKSLPEDLLMAADGILSWAVAGLWEYQQEGLNAPAKVMAATTDYRAENDTVKQFLTDECVMHPNARVTRSELHHAYLAWAKDNGAEQLTARAFSPRIAALPGISEAKSNGIRVWKGAGLKNDDSLLD</sequence>
<dbReference type="KEGG" id="gcr:GcLGCM259_1806"/>
<dbReference type="PANTHER" id="PTHR35372">
    <property type="entry name" value="ATP BINDING PROTEIN-RELATED"/>
    <property type="match status" value="1"/>
</dbReference>
<evidence type="ECO:0000259" key="5">
    <source>
        <dbReference type="PROSITE" id="PS51206"/>
    </source>
</evidence>
<dbReference type="Proteomes" id="UP000307000">
    <property type="component" value="Chromosome"/>
</dbReference>
<dbReference type="GO" id="GO:0005524">
    <property type="term" value="F:ATP binding"/>
    <property type="evidence" value="ECO:0007669"/>
    <property type="project" value="UniProtKB-KW"/>
</dbReference>
<accession>A0A5B7WW77</accession>
<dbReference type="SMART" id="SM00885">
    <property type="entry name" value="D5_N"/>
    <property type="match status" value="1"/>
</dbReference>
<keyword evidence="1" id="KW-0547">Nucleotide-binding</keyword>
<keyword evidence="4" id="KW-0067">ATP-binding</keyword>
<dbReference type="Pfam" id="PF08706">
    <property type="entry name" value="D5_N"/>
    <property type="match status" value="1"/>
</dbReference>
<dbReference type="InterPro" id="IPR014818">
    <property type="entry name" value="Phage/plasmid_primase_P4_C"/>
</dbReference>
<dbReference type="PANTHER" id="PTHR35372:SF2">
    <property type="entry name" value="SF3 HELICASE DOMAIN-CONTAINING PROTEIN"/>
    <property type="match status" value="1"/>
</dbReference>
<dbReference type="SUPFAM" id="SSF52540">
    <property type="entry name" value="P-loop containing nucleoside triphosphate hydrolases"/>
    <property type="match status" value="1"/>
</dbReference>
<protein>
    <recommendedName>
        <fullName evidence="5">SF3 helicase domain-containing protein</fullName>
    </recommendedName>
</protein>
<evidence type="ECO:0000256" key="2">
    <source>
        <dbReference type="ARBA" id="ARBA00022801"/>
    </source>
</evidence>
<evidence type="ECO:0000256" key="3">
    <source>
        <dbReference type="ARBA" id="ARBA00022806"/>
    </source>
</evidence>
<dbReference type="Pfam" id="PF19263">
    <property type="entry name" value="DUF5906"/>
    <property type="match status" value="1"/>
</dbReference>
<dbReference type="Gene3D" id="3.40.50.300">
    <property type="entry name" value="P-loop containing nucleotide triphosphate hydrolases"/>
    <property type="match status" value="1"/>
</dbReference>
<dbReference type="InterPro" id="IPR014015">
    <property type="entry name" value="Helicase_SF3_DNA-vir"/>
</dbReference>
<dbReference type="NCBIfam" id="TIGR01613">
    <property type="entry name" value="primase_Cterm"/>
    <property type="match status" value="1"/>
</dbReference>